<dbReference type="SUPFAM" id="SSF51197">
    <property type="entry name" value="Clavaminate synthase-like"/>
    <property type="match status" value="1"/>
</dbReference>
<dbReference type="EMBL" id="FR872582">
    <property type="protein sequence ID" value="CCB88311.1"/>
    <property type="molecule type" value="Genomic_DNA"/>
</dbReference>
<reference evidence="1 2" key="2">
    <citation type="journal article" date="2011" name="Mol. Biol. Evol.">
        <title>Unity in variety--the pan-genome of the Chlamydiae.</title>
        <authorList>
            <person name="Collingro A."/>
            <person name="Tischler P."/>
            <person name="Weinmaier T."/>
            <person name="Penz T."/>
            <person name="Heinz E."/>
            <person name="Brunham R.C."/>
            <person name="Read T.D."/>
            <person name="Bavoil P.M."/>
            <person name="Sachse K."/>
            <person name="Kahane S."/>
            <person name="Friedman M.G."/>
            <person name="Rattei T."/>
            <person name="Myers G.S."/>
            <person name="Horn M."/>
        </authorList>
    </citation>
    <scope>NUCLEOTIDE SEQUENCE [LARGE SCALE GENOMIC DNA]</scope>
    <source>
        <strain evidence="2">ATCC VR-1471 / Z</strain>
    </source>
</reference>
<dbReference type="eggNOG" id="ENOG5032RNY">
    <property type="taxonomic scope" value="Bacteria"/>
</dbReference>
<protein>
    <submittedName>
        <fullName evidence="1">Uncharacterized protein</fullName>
    </submittedName>
</protein>
<dbReference type="OrthoDB" id="21437at2"/>
<accession>F8L4P3</accession>
<reference key="1">
    <citation type="journal article" date="2011" name="Mol. Biol. Evol.">
        <title>Unity in variety -- the pan-genome of the Chlamydiae.</title>
        <authorList>
            <person name="Collingro A."/>
            <person name="Tischler P."/>
            <person name="Weinmaier T."/>
            <person name="Penz T."/>
            <person name="Heinz E."/>
            <person name="Brunham R.C."/>
            <person name="Read T.D."/>
            <person name="Bavoil P.M."/>
            <person name="Sachse K."/>
            <person name="Kahane S."/>
            <person name="Friedman M.G."/>
            <person name="Rattei T."/>
            <person name="Myers G.S.A."/>
            <person name="Horn M."/>
        </authorList>
    </citation>
    <scope>NUCLEOTIDE SEQUENCE</scope>
    <source>
        <strain>Z</strain>
    </source>
</reference>
<dbReference type="KEGG" id="sng:SNE_A04340"/>
<dbReference type="STRING" id="331113.SNE_A04340"/>
<evidence type="ECO:0000313" key="1">
    <source>
        <dbReference type="EMBL" id="CCB88311.1"/>
    </source>
</evidence>
<evidence type="ECO:0000313" key="2">
    <source>
        <dbReference type="Proteomes" id="UP000000496"/>
    </source>
</evidence>
<dbReference type="Gene3D" id="2.60.120.620">
    <property type="entry name" value="q2cbj1_9rhob like domain"/>
    <property type="match status" value="1"/>
</dbReference>
<gene>
    <name evidence="1" type="ordered locus">SNE_A04340</name>
</gene>
<dbReference type="HOGENOM" id="CLU_1150961_0_0_0"/>
<keyword evidence="2" id="KW-1185">Reference proteome</keyword>
<organism evidence="1 2">
    <name type="scientific">Simkania negevensis (strain ATCC VR-1471 / DSM 27360 / Z)</name>
    <dbReference type="NCBI Taxonomy" id="331113"/>
    <lineage>
        <taxon>Bacteria</taxon>
        <taxon>Pseudomonadati</taxon>
        <taxon>Chlamydiota</taxon>
        <taxon>Chlamydiia</taxon>
        <taxon>Parachlamydiales</taxon>
        <taxon>Simkaniaceae</taxon>
        <taxon>Simkania</taxon>
    </lineage>
</organism>
<dbReference type="RefSeq" id="WP_013942778.1">
    <property type="nucleotide sequence ID" value="NC_015713.1"/>
</dbReference>
<sequence>MKFALAREHLDFFYQHHYIEFENLLTPQEVDTLKKYMFETLAKRLNTHEEKLKTQTFTSLYKAGFDMWRSSDTIKKIVLRPQFAEIASNLVKKKPLRIGFDQAFYIPKIFHESNESMPPLFKRETSLASTSCLQGIACGLILHLDAPAVPTENLELSIQEDVQKLIPIPRQAGSGIFFSPDAPLSLEHLISTPGICQILIAYTKDITLYRLCEDDPQTHIYKKMGYVFGDRLKNTSHPLIFRG</sequence>
<name>F8L4P3_SIMNZ</name>
<dbReference type="AlphaFoldDB" id="F8L4P3"/>
<proteinExistence type="predicted"/>
<dbReference type="Proteomes" id="UP000000496">
    <property type="component" value="Chromosome gsn.131"/>
</dbReference>